<dbReference type="RefSeq" id="WP_006501079.1">
    <property type="nucleotide sequence ID" value="NZ_CP011014.1"/>
</dbReference>
<geneLocation type="plasmid" evidence="1 2">
    <name>pLM1</name>
</geneLocation>
<dbReference type="AlphaFoldDB" id="A0A0D4CN79"/>
<evidence type="ECO:0000313" key="2">
    <source>
        <dbReference type="Proteomes" id="UP000003645"/>
    </source>
</evidence>
<evidence type="ECO:0000313" key="1">
    <source>
        <dbReference type="EMBL" id="AJT51563.1"/>
    </source>
</evidence>
<dbReference type="EMBL" id="CP011014">
    <property type="protein sequence ID" value="AJT51563.1"/>
    <property type="molecule type" value="Genomic_DNA"/>
</dbReference>
<proteinExistence type="predicted"/>
<accession>A0A0D4CN79</accession>
<keyword evidence="1" id="KW-0614">Plasmid</keyword>
<protein>
    <submittedName>
        <fullName evidence="1">Uncharacterized protein</fullName>
    </submittedName>
</protein>
<dbReference type="Proteomes" id="UP000003645">
    <property type="component" value="Plasmid pLM1"/>
</dbReference>
<name>A0A0D4CN79_LIMMU</name>
<reference evidence="1 2" key="1">
    <citation type="journal article" date="2012" name="J. Bacteriol.">
        <title>Genome sequence of Lactobacillus mucosae LM1, isolated from piglet feces.</title>
        <authorList>
            <person name="Lee J.H."/>
            <person name="Valeriano V.D."/>
            <person name="Shin Y.R."/>
            <person name="Chae J.P."/>
            <person name="Kim G.B."/>
            <person name="Ham J.S."/>
            <person name="Chun J."/>
            <person name="Kang D.K."/>
        </authorList>
    </citation>
    <scope>NUCLEOTIDE SEQUENCE [LARGE SCALE GENOMIC DNA]</scope>
    <source>
        <strain evidence="1 2">LM1</strain>
        <plasmid evidence="1">pLM1</plasmid>
    </source>
</reference>
<dbReference type="KEGG" id="lmu:LBLM1_11065"/>
<organism evidence="1 2">
    <name type="scientific">Limosilactobacillus mucosae LM1</name>
    <dbReference type="NCBI Taxonomy" id="1130798"/>
    <lineage>
        <taxon>Bacteria</taxon>
        <taxon>Bacillati</taxon>
        <taxon>Bacillota</taxon>
        <taxon>Bacilli</taxon>
        <taxon>Lactobacillales</taxon>
        <taxon>Lactobacillaceae</taxon>
        <taxon>Limosilactobacillus</taxon>
    </lineage>
</organism>
<sequence length="64" mass="7535">MLGKIWESGQEMLDYQNSQGGEDNFFYPNGESVKIDTKKWYLVGLDELEKNSIVFDEEERNEQL</sequence>
<keyword evidence="2" id="KW-1185">Reference proteome</keyword>
<gene>
    <name evidence="1" type="ORF">LBLM1_11065</name>
</gene>
<dbReference type="HOGENOM" id="CLU_2991073_0_0_9"/>